<sequence length="404" mass="43731">MTQSLARALSTALRVQGDSPFLGTPTDGGEFPYAWCSYREVADDSAMLAAGLGLYLPRRSSLAIALGNRREWLVCDFASCFSDFMNVGIHLAWSPEKSLGVLADAESRALVTDTRVAQTLLLEAEHLQHTSLSLVVLVDCAEEKEACTLQRLAPASIQVLTWEQVLEQGQRARRTHTGFGFGDDVAVLDLVDDPAAPYTVMYSSGTTGGSAPKGIVTSKAAWGVSNANPGPFGSISDTRLRCGISHMSLAHGADRGVAWFATFAGARLGFTRAGGGVAQFVEHARQLKPSFVLGMATLWSDLYEWHVAALNLALQQSLRERWPDVDIPIDSPEWSRITSAFLATRRGGAIRVRLLRQSRQDLGGCLQVVPLSLPRGCNFKHGDNVVYLLEISLSKQLIICSRAA</sequence>
<dbReference type="GO" id="GO:0004467">
    <property type="term" value="F:long-chain fatty acid-CoA ligase activity"/>
    <property type="evidence" value="ECO:0007669"/>
    <property type="project" value="TreeGrafter"/>
</dbReference>
<dbReference type="Proteomes" id="UP001190700">
    <property type="component" value="Unassembled WGS sequence"/>
</dbReference>
<dbReference type="Gene3D" id="3.40.50.12780">
    <property type="entry name" value="N-terminal domain of ligase-like"/>
    <property type="match status" value="1"/>
</dbReference>
<dbReference type="InterPro" id="IPR000873">
    <property type="entry name" value="AMP-dep_synth/lig_dom"/>
</dbReference>
<evidence type="ECO:0000313" key="4">
    <source>
        <dbReference type="EMBL" id="KAK3264232.1"/>
    </source>
</evidence>
<dbReference type="PANTHER" id="PTHR43272">
    <property type="entry name" value="LONG-CHAIN-FATTY-ACID--COA LIGASE"/>
    <property type="match status" value="1"/>
</dbReference>
<evidence type="ECO:0000256" key="2">
    <source>
        <dbReference type="ARBA" id="ARBA00022840"/>
    </source>
</evidence>
<keyword evidence="2" id="KW-0067">ATP-binding</keyword>
<dbReference type="PANTHER" id="PTHR43272:SF33">
    <property type="entry name" value="AMP-BINDING DOMAIN-CONTAINING PROTEIN-RELATED"/>
    <property type="match status" value="1"/>
</dbReference>
<proteinExistence type="predicted"/>
<name>A0AAE0FQK7_9CHLO</name>
<dbReference type="EMBL" id="LGRX02014710">
    <property type="protein sequence ID" value="KAK3264232.1"/>
    <property type="molecule type" value="Genomic_DNA"/>
</dbReference>
<evidence type="ECO:0000259" key="3">
    <source>
        <dbReference type="Pfam" id="PF00501"/>
    </source>
</evidence>
<dbReference type="GO" id="GO:0005524">
    <property type="term" value="F:ATP binding"/>
    <property type="evidence" value="ECO:0007669"/>
    <property type="project" value="UniProtKB-KW"/>
</dbReference>
<organism evidence="4 5">
    <name type="scientific">Cymbomonas tetramitiformis</name>
    <dbReference type="NCBI Taxonomy" id="36881"/>
    <lineage>
        <taxon>Eukaryota</taxon>
        <taxon>Viridiplantae</taxon>
        <taxon>Chlorophyta</taxon>
        <taxon>Pyramimonadophyceae</taxon>
        <taxon>Pyramimonadales</taxon>
        <taxon>Pyramimonadaceae</taxon>
        <taxon>Cymbomonas</taxon>
    </lineage>
</organism>
<protein>
    <recommendedName>
        <fullName evidence="3">AMP-dependent synthetase/ligase domain-containing protein</fullName>
    </recommendedName>
</protein>
<dbReference type="InterPro" id="IPR042099">
    <property type="entry name" value="ANL_N_sf"/>
</dbReference>
<dbReference type="GO" id="GO:0016020">
    <property type="term" value="C:membrane"/>
    <property type="evidence" value="ECO:0007669"/>
    <property type="project" value="TreeGrafter"/>
</dbReference>
<comment type="caution">
    <text evidence="4">The sequence shown here is derived from an EMBL/GenBank/DDBJ whole genome shotgun (WGS) entry which is preliminary data.</text>
</comment>
<gene>
    <name evidence="4" type="ORF">CYMTET_27019</name>
</gene>
<accession>A0AAE0FQK7</accession>
<reference evidence="4 5" key="1">
    <citation type="journal article" date="2015" name="Genome Biol. Evol.">
        <title>Comparative Genomics of a Bacterivorous Green Alga Reveals Evolutionary Causalities and Consequences of Phago-Mixotrophic Mode of Nutrition.</title>
        <authorList>
            <person name="Burns J.A."/>
            <person name="Paasch A."/>
            <person name="Narechania A."/>
            <person name="Kim E."/>
        </authorList>
    </citation>
    <scope>NUCLEOTIDE SEQUENCE [LARGE SCALE GENOMIC DNA]</scope>
    <source>
        <strain evidence="4 5">PLY_AMNH</strain>
    </source>
</reference>
<keyword evidence="1" id="KW-0547">Nucleotide-binding</keyword>
<dbReference type="Pfam" id="PF00501">
    <property type="entry name" value="AMP-binding"/>
    <property type="match status" value="1"/>
</dbReference>
<evidence type="ECO:0000256" key="1">
    <source>
        <dbReference type="ARBA" id="ARBA00022741"/>
    </source>
</evidence>
<dbReference type="SUPFAM" id="SSF56801">
    <property type="entry name" value="Acetyl-CoA synthetase-like"/>
    <property type="match status" value="1"/>
</dbReference>
<dbReference type="GO" id="GO:0005783">
    <property type="term" value="C:endoplasmic reticulum"/>
    <property type="evidence" value="ECO:0007669"/>
    <property type="project" value="TreeGrafter"/>
</dbReference>
<keyword evidence="5" id="KW-1185">Reference proteome</keyword>
<evidence type="ECO:0000313" key="5">
    <source>
        <dbReference type="Proteomes" id="UP001190700"/>
    </source>
</evidence>
<feature type="domain" description="AMP-dependent synthetase/ligase" evidence="3">
    <location>
        <begin position="31"/>
        <end position="306"/>
    </location>
</feature>
<dbReference type="AlphaFoldDB" id="A0AAE0FQK7"/>